<feature type="region of interest" description="Disordered" evidence="7">
    <location>
        <begin position="283"/>
        <end position="308"/>
    </location>
</feature>
<feature type="transmembrane region" description="Helical" evidence="8">
    <location>
        <begin position="155"/>
        <end position="179"/>
    </location>
</feature>
<evidence type="ECO:0000256" key="4">
    <source>
        <dbReference type="ARBA" id="ARBA00022692"/>
    </source>
</evidence>
<dbReference type="RefSeq" id="XP_018268288.1">
    <property type="nucleotide sequence ID" value="XM_018414925.1"/>
</dbReference>
<keyword evidence="4 8" id="KW-0812">Transmembrane</keyword>
<dbReference type="Gene3D" id="1.20.1250.20">
    <property type="entry name" value="MFS general substrate transporter like domains"/>
    <property type="match status" value="1"/>
</dbReference>
<feature type="transmembrane region" description="Helical" evidence="8">
    <location>
        <begin position="62"/>
        <end position="83"/>
    </location>
</feature>
<keyword evidence="6 8" id="KW-0472">Membrane</keyword>
<evidence type="ECO:0000256" key="7">
    <source>
        <dbReference type="SAM" id="MobiDB-lite"/>
    </source>
</evidence>
<keyword evidence="11" id="KW-1185">Reference proteome</keyword>
<name>A0A0P9EFV9_RHOGW</name>
<evidence type="ECO:0000313" key="11">
    <source>
        <dbReference type="Proteomes" id="UP000053890"/>
    </source>
</evidence>
<feature type="transmembrane region" description="Helical" evidence="8">
    <location>
        <begin position="221"/>
        <end position="241"/>
    </location>
</feature>
<feature type="domain" description="Major facilitator superfamily (MFS) profile" evidence="9">
    <location>
        <begin position="64"/>
        <end position="514"/>
    </location>
</feature>
<feature type="transmembrane region" description="Helical" evidence="8">
    <location>
        <begin position="487"/>
        <end position="510"/>
    </location>
</feature>
<evidence type="ECO:0000256" key="3">
    <source>
        <dbReference type="ARBA" id="ARBA00022448"/>
    </source>
</evidence>
<protein>
    <recommendedName>
        <fullName evidence="9">Major facilitator superfamily (MFS) profile domain-containing protein</fullName>
    </recommendedName>
</protein>
<dbReference type="PROSITE" id="PS50850">
    <property type="entry name" value="MFS"/>
    <property type="match status" value="1"/>
</dbReference>
<dbReference type="InterPro" id="IPR020846">
    <property type="entry name" value="MFS_dom"/>
</dbReference>
<dbReference type="OMA" id="GESYWML"/>
<dbReference type="GO" id="GO:0016020">
    <property type="term" value="C:membrane"/>
    <property type="evidence" value="ECO:0007669"/>
    <property type="project" value="UniProtKB-SubCell"/>
</dbReference>
<dbReference type="STRING" id="578459.A0A0P9EFV9"/>
<accession>A0A0P9EFV9</accession>
<evidence type="ECO:0000256" key="1">
    <source>
        <dbReference type="ARBA" id="ARBA00004141"/>
    </source>
</evidence>
<organism evidence="10 11">
    <name type="scientific">Rhodotorula graminis (strain WP1)</name>
    <dbReference type="NCBI Taxonomy" id="578459"/>
    <lineage>
        <taxon>Eukaryota</taxon>
        <taxon>Fungi</taxon>
        <taxon>Dikarya</taxon>
        <taxon>Basidiomycota</taxon>
        <taxon>Pucciniomycotina</taxon>
        <taxon>Microbotryomycetes</taxon>
        <taxon>Sporidiobolales</taxon>
        <taxon>Sporidiobolaceae</taxon>
        <taxon>Rhodotorula</taxon>
    </lineage>
</organism>
<comment type="subcellular location">
    <subcellularLocation>
        <location evidence="1">Membrane</location>
        <topology evidence="1">Multi-pass membrane protein</topology>
    </subcellularLocation>
</comment>
<comment type="similarity">
    <text evidence="2">Belongs to the major facilitator superfamily. Vesicular transporter family.</text>
</comment>
<feature type="transmembrane region" description="Helical" evidence="8">
    <location>
        <begin position="327"/>
        <end position="349"/>
    </location>
</feature>
<dbReference type="InterPro" id="IPR011701">
    <property type="entry name" value="MFS"/>
</dbReference>
<evidence type="ECO:0000256" key="6">
    <source>
        <dbReference type="ARBA" id="ARBA00023136"/>
    </source>
</evidence>
<reference evidence="10 11" key="1">
    <citation type="journal article" date="2015" name="Front. Microbiol.">
        <title>Genome sequence of the plant growth promoting endophytic yeast Rhodotorula graminis WP1.</title>
        <authorList>
            <person name="Firrincieli A."/>
            <person name="Otillar R."/>
            <person name="Salamov A."/>
            <person name="Schmutz J."/>
            <person name="Khan Z."/>
            <person name="Redman R.S."/>
            <person name="Fleck N.D."/>
            <person name="Lindquist E."/>
            <person name="Grigoriev I.V."/>
            <person name="Doty S.L."/>
        </authorList>
    </citation>
    <scope>NUCLEOTIDE SEQUENCE [LARGE SCALE GENOMIC DNA]</scope>
    <source>
        <strain evidence="10 11">WP1</strain>
    </source>
</reference>
<feature type="transmembrane region" description="Helical" evidence="8">
    <location>
        <begin position="417"/>
        <end position="440"/>
    </location>
</feature>
<keyword evidence="5 8" id="KW-1133">Transmembrane helix</keyword>
<feature type="region of interest" description="Disordered" evidence="7">
    <location>
        <begin position="1"/>
        <end position="22"/>
    </location>
</feature>
<feature type="transmembrane region" description="Helical" evidence="8">
    <location>
        <begin position="103"/>
        <end position="125"/>
    </location>
</feature>
<feature type="transmembrane region" description="Helical" evidence="8">
    <location>
        <begin position="132"/>
        <end position="149"/>
    </location>
</feature>
<dbReference type="InterPro" id="IPR036259">
    <property type="entry name" value="MFS_trans_sf"/>
</dbReference>
<sequence>MLHQRTSSLVDRDARDPPAKEHSDKLDEVALELVVPAQVEASRLVAHRRRAPFFLRQRSSTWFIALAVGWGILVDLSSYSLVIPVVPFRLEALGYDDIGSKTGWLVAAYAAGLIVSSPVAGWVGAKYKNRQVPLTLGLLFMAGAVILFMESKSFALMVVTRILQGFSGTVLWTIGLALVTDSVPEERLGSVLGYVMVGFSCGQAIGPPVGGVLYERLGYRAPFIFSIVLVAIDLFLRIVMIEKHQALRWIRAGHDIPNFEAPGYHAAASSKANLAKPDTSFPLGGEALRRDKPKQEHADDVARRQAKHSHLPPQLLGLLHMLKSPRALTCFAVTALNGVVAGGLCDTGLTLWVKQQYGLDSMGAGLVFLGIVVPSFFGAPLAGRISDRYGTKWVMLAGVTLAIPAYPLLLVRGPLPLFIFFLALVGTALALFGTPVLIDLSIVATDTTSISTAHLFGASNLFYSIGAIVGPIIAGQLLSAVGTTQGWMALSVLAAALSCLVVPPVVLFIGGRSSWRGPLRPRSSPSSFPTPSSAGLVQETVLEIDCGAGEKETLADKATCQ</sequence>
<dbReference type="GeneID" id="28975373"/>
<feature type="compositionally biased region" description="Basic and acidic residues" evidence="7">
    <location>
        <begin position="287"/>
        <end position="303"/>
    </location>
</feature>
<dbReference type="PANTHER" id="PTHR23506">
    <property type="entry name" value="GH10249P"/>
    <property type="match status" value="1"/>
</dbReference>
<dbReference type="Proteomes" id="UP000053890">
    <property type="component" value="Unassembled WGS sequence"/>
</dbReference>
<dbReference type="AlphaFoldDB" id="A0A0P9EFV9"/>
<dbReference type="Pfam" id="PF07690">
    <property type="entry name" value="MFS_1"/>
    <property type="match status" value="1"/>
</dbReference>
<evidence type="ECO:0000313" key="10">
    <source>
        <dbReference type="EMBL" id="KPV72239.1"/>
    </source>
</evidence>
<dbReference type="PRINTS" id="PR01035">
    <property type="entry name" value="TCRTETA"/>
</dbReference>
<dbReference type="OrthoDB" id="440553at2759"/>
<feature type="transmembrane region" description="Helical" evidence="8">
    <location>
        <begin position="191"/>
        <end position="209"/>
    </location>
</feature>
<dbReference type="CDD" id="cd17325">
    <property type="entry name" value="MFS_MdtG_SLC18_like"/>
    <property type="match status" value="1"/>
</dbReference>
<evidence type="ECO:0000256" key="5">
    <source>
        <dbReference type="ARBA" id="ARBA00022989"/>
    </source>
</evidence>
<dbReference type="PANTHER" id="PTHR23506:SF23">
    <property type="entry name" value="GH10249P"/>
    <property type="match status" value="1"/>
</dbReference>
<feature type="transmembrane region" description="Helical" evidence="8">
    <location>
        <begin position="361"/>
        <end position="381"/>
    </location>
</feature>
<keyword evidence="3" id="KW-0813">Transport</keyword>
<evidence type="ECO:0000259" key="9">
    <source>
        <dbReference type="PROSITE" id="PS50850"/>
    </source>
</evidence>
<evidence type="ECO:0000256" key="2">
    <source>
        <dbReference type="ARBA" id="ARBA00006829"/>
    </source>
</evidence>
<dbReference type="InterPro" id="IPR050930">
    <property type="entry name" value="MFS_Vesicular_Transporter"/>
</dbReference>
<dbReference type="SUPFAM" id="SSF103473">
    <property type="entry name" value="MFS general substrate transporter"/>
    <property type="match status" value="1"/>
</dbReference>
<gene>
    <name evidence="10" type="ORF">RHOBADRAFT_47082</name>
</gene>
<feature type="transmembrane region" description="Helical" evidence="8">
    <location>
        <begin position="461"/>
        <end position="481"/>
    </location>
</feature>
<feature type="compositionally biased region" description="Basic and acidic residues" evidence="7">
    <location>
        <begin position="10"/>
        <end position="22"/>
    </location>
</feature>
<evidence type="ECO:0000256" key="8">
    <source>
        <dbReference type="SAM" id="Phobius"/>
    </source>
</evidence>
<proteinExistence type="inferred from homology"/>
<dbReference type="GO" id="GO:0022857">
    <property type="term" value="F:transmembrane transporter activity"/>
    <property type="evidence" value="ECO:0007669"/>
    <property type="project" value="InterPro"/>
</dbReference>
<dbReference type="EMBL" id="KQ474088">
    <property type="protein sequence ID" value="KPV72239.1"/>
    <property type="molecule type" value="Genomic_DNA"/>
</dbReference>
<feature type="transmembrane region" description="Helical" evidence="8">
    <location>
        <begin position="393"/>
        <end position="411"/>
    </location>
</feature>
<dbReference type="InterPro" id="IPR001958">
    <property type="entry name" value="Tet-R_TetA/multi-R_MdtG-like"/>
</dbReference>